<feature type="compositionally biased region" description="Low complexity" evidence="1">
    <location>
        <begin position="83"/>
        <end position="149"/>
    </location>
</feature>
<evidence type="ECO:0000313" key="3">
    <source>
        <dbReference type="Proteomes" id="UP000053259"/>
    </source>
</evidence>
<dbReference type="Pfam" id="PF12855">
    <property type="entry name" value="Ecl1"/>
    <property type="match status" value="1"/>
</dbReference>
<proteinExistence type="predicted"/>
<dbReference type="RefSeq" id="XP_016215212.1">
    <property type="nucleotide sequence ID" value="XM_016357123.1"/>
</dbReference>
<evidence type="ECO:0000256" key="1">
    <source>
        <dbReference type="SAM" id="MobiDB-lite"/>
    </source>
</evidence>
<dbReference type="HOGENOM" id="CLU_099513_1_0_1"/>
<dbReference type="EMBL" id="KN847538">
    <property type="protein sequence ID" value="KIW05343.1"/>
    <property type="molecule type" value="Genomic_DNA"/>
</dbReference>
<dbReference type="VEuPathDB" id="FungiDB:PV09_03861"/>
<dbReference type="AlphaFoldDB" id="A0A0D2AEC3"/>
<evidence type="ECO:0000313" key="2">
    <source>
        <dbReference type="EMBL" id="KIW05343.1"/>
    </source>
</evidence>
<dbReference type="OrthoDB" id="2563506at2759"/>
<dbReference type="GeneID" id="27311834"/>
<dbReference type="Proteomes" id="UP000053259">
    <property type="component" value="Unassembled WGS sequence"/>
</dbReference>
<protein>
    <submittedName>
        <fullName evidence="2">Uncharacterized protein</fullName>
    </submittedName>
</protein>
<name>A0A0D2AEC3_9PEZI</name>
<keyword evidence="3" id="KW-1185">Reference proteome</keyword>
<sequence length="175" mass="19004">MDWTHDVCLSCDKQTQEGQKFCSQACRLADLERAGHYEPLTPASLPSNTPWESYQMSAAGTSTSRQYHFQLAPPVNFSACRQAASAESPPSSPKSRATHTSSSYFSHNSSSSTSSSHPTGRGLTLSPSRSSLSSVSSSGSALASPSLSEETMNQLRSYYGAFDQTRDWKRRVTYG</sequence>
<reference evidence="2 3" key="1">
    <citation type="submission" date="2015-01" db="EMBL/GenBank/DDBJ databases">
        <title>The Genome Sequence of Ochroconis gallopava CBS43764.</title>
        <authorList>
            <consortium name="The Broad Institute Genomics Platform"/>
            <person name="Cuomo C."/>
            <person name="de Hoog S."/>
            <person name="Gorbushina A."/>
            <person name="Stielow B."/>
            <person name="Teixiera M."/>
            <person name="Abouelleil A."/>
            <person name="Chapman S.B."/>
            <person name="Priest M."/>
            <person name="Young S.K."/>
            <person name="Wortman J."/>
            <person name="Nusbaum C."/>
            <person name="Birren B."/>
        </authorList>
    </citation>
    <scope>NUCLEOTIDE SEQUENCE [LARGE SCALE GENOMIC DNA]</scope>
    <source>
        <strain evidence="2 3">CBS 43764</strain>
    </source>
</reference>
<organism evidence="2 3">
    <name type="scientific">Verruconis gallopava</name>
    <dbReference type="NCBI Taxonomy" id="253628"/>
    <lineage>
        <taxon>Eukaryota</taxon>
        <taxon>Fungi</taxon>
        <taxon>Dikarya</taxon>
        <taxon>Ascomycota</taxon>
        <taxon>Pezizomycotina</taxon>
        <taxon>Dothideomycetes</taxon>
        <taxon>Pleosporomycetidae</taxon>
        <taxon>Venturiales</taxon>
        <taxon>Sympoventuriaceae</taxon>
        <taxon>Verruconis</taxon>
    </lineage>
</organism>
<dbReference type="InParanoid" id="A0A0D2AEC3"/>
<dbReference type="InterPro" id="IPR024368">
    <property type="entry name" value="Ecl1/2/3"/>
</dbReference>
<accession>A0A0D2AEC3</accession>
<gene>
    <name evidence="2" type="ORF">PV09_03861</name>
</gene>
<feature type="region of interest" description="Disordered" evidence="1">
    <location>
        <begin position="80"/>
        <end position="149"/>
    </location>
</feature>